<accession>A0A1H1GWW9</accession>
<evidence type="ECO:0000256" key="2">
    <source>
        <dbReference type="RuleBase" id="RU361163"/>
    </source>
</evidence>
<dbReference type="SUPFAM" id="SSF49899">
    <property type="entry name" value="Concanavalin A-like lectins/glucanases"/>
    <property type="match status" value="1"/>
</dbReference>
<reference evidence="5 6" key="1">
    <citation type="submission" date="2016-10" db="EMBL/GenBank/DDBJ databases">
        <authorList>
            <person name="de Groot N.N."/>
        </authorList>
    </citation>
    <scope>NUCLEOTIDE SEQUENCE [LARGE SCALE GENOMIC DNA]</scope>
    <source>
        <strain evidence="5 6">DSM 43794</strain>
    </source>
</reference>
<dbReference type="RefSeq" id="WP_093260722.1">
    <property type="nucleotide sequence ID" value="NZ_FNKK01000002.1"/>
</dbReference>
<dbReference type="AlphaFoldDB" id="A0A1H1GWW9"/>
<evidence type="ECO:0000256" key="3">
    <source>
        <dbReference type="SAM" id="SignalP"/>
    </source>
</evidence>
<dbReference type="Proteomes" id="UP000217103">
    <property type="component" value="Unassembled WGS sequence"/>
</dbReference>
<dbReference type="GO" id="GO:0000272">
    <property type="term" value="P:polysaccharide catabolic process"/>
    <property type="evidence" value="ECO:0007669"/>
    <property type="project" value="UniProtKB-KW"/>
</dbReference>
<dbReference type="InterPro" id="IPR013320">
    <property type="entry name" value="ConA-like_dom_sf"/>
</dbReference>
<dbReference type="Pfam" id="PF01670">
    <property type="entry name" value="Glyco_hydro_12"/>
    <property type="match status" value="1"/>
</dbReference>
<keyword evidence="2" id="KW-0378">Hydrolase</keyword>
<dbReference type="SUPFAM" id="SSF49384">
    <property type="entry name" value="Carbohydrate-binding domain"/>
    <property type="match status" value="1"/>
</dbReference>
<dbReference type="PROSITE" id="PS51173">
    <property type="entry name" value="CBM2"/>
    <property type="match status" value="1"/>
</dbReference>
<feature type="signal peptide" evidence="3">
    <location>
        <begin position="1"/>
        <end position="27"/>
    </location>
</feature>
<dbReference type="InterPro" id="IPR013319">
    <property type="entry name" value="GH11/12"/>
</dbReference>
<dbReference type="PANTHER" id="PTHR34002:SF9">
    <property type="entry name" value="XYLOGLUCAN-SPECIFIC ENDO-BETA-1,4-GLUCANASE A"/>
    <property type="match status" value="1"/>
</dbReference>
<keyword evidence="6" id="KW-1185">Reference proteome</keyword>
<feature type="chain" id="PRO_5011598353" evidence="3">
    <location>
        <begin position="28"/>
        <end position="374"/>
    </location>
</feature>
<organism evidence="5 6">
    <name type="scientific">Thermostaphylospora chromogena</name>
    <dbReference type="NCBI Taxonomy" id="35622"/>
    <lineage>
        <taxon>Bacteria</taxon>
        <taxon>Bacillati</taxon>
        <taxon>Actinomycetota</taxon>
        <taxon>Actinomycetes</taxon>
        <taxon>Streptosporangiales</taxon>
        <taxon>Thermomonosporaceae</taxon>
        <taxon>Thermostaphylospora</taxon>
    </lineage>
</organism>
<keyword evidence="2" id="KW-0119">Carbohydrate metabolism</keyword>
<dbReference type="GO" id="GO:0030247">
    <property type="term" value="F:polysaccharide binding"/>
    <property type="evidence" value="ECO:0007669"/>
    <property type="project" value="UniProtKB-UniRule"/>
</dbReference>
<dbReference type="STRING" id="35622.SAMN04489764_3864"/>
<dbReference type="InterPro" id="IPR001919">
    <property type="entry name" value="CBD2"/>
</dbReference>
<proteinExistence type="inferred from homology"/>
<dbReference type="Pfam" id="PF00553">
    <property type="entry name" value="CBM_2"/>
    <property type="match status" value="1"/>
</dbReference>
<sequence>MRQSLQAAVAAIALVLTALVAAAPAHADVTICEKYGSTAVQGGRYIVQNNVWGADTRQCIDVTDTGFSVTEAAHDKPTDGAPAAYPSIYAGCHYANCTSGSELPMRADDPRFATVQTSVTMRYPDGGTYNAAYDLWFDPTPRTDGQNTGAEIMIWLNRVGPIQPIGSRVGTANLLGATWEVWFGNVGWNVVSYVRSSPTTSLAFPVSTFYDDAVARGYAQRSWYLTSVQAGFEPWKGQAGLAVDSFSYTVGGGDDGGDDGGDPPVGDGDCRVAYSATDWGGGNGFSGSVTITNTGGTAIDGWELVWTFPAGQRVTQMWNASYDQQGATVTATGVSHTRTIAAGASVTFGFNATHSGSNPAPAAFTLNGAACDTV</sequence>
<name>A0A1H1GWW9_9ACTN</name>
<keyword evidence="2" id="KW-0326">Glycosidase</keyword>
<dbReference type="InterPro" id="IPR002594">
    <property type="entry name" value="GH12"/>
</dbReference>
<comment type="similarity">
    <text evidence="1 2">Belongs to the glycosyl hydrolase 12 (cellulase H) family.</text>
</comment>
<dbReference type="GO" id="GO:0008810">
    <property type="term" value="F:cellulase activity"/>
    <property type="evidence" value="ECO:0007669"/>
    <property type="project" value="InterPro"/>
</dbReference>
<gene>
    <name evidence="5" type="ORF">SAMN04489764_3864</name>
</gene>
<dbReference type="EMBL" id="FNKK01000002">
    <property type="protein sequence ID" value="SDR17388.1"/>
    <property type="molecule type" value="Genomic_DNA"/>
</dbReference>
<dbReference type="SMART" id="SM00637">
    <property type="entry name" value="CBD_II"/>
    <property type="match status" value="1"/>
</dbReference>
<dbReference type="InterPro" id="IPR008965">
    <property type="entry name" value="CBM2/CBM3_carb-bd_dom_sf"/>
</dbReference>
<dbReference type="InterPro" id="IPR012291">
    <property type="entry name" value="CBM2_carb-bd_dom_sf"/>
</dbReference>
<protein>
    <submittedName>
        <fullName evidence="5">Cellulose binding domain-containing protein</fullName>
    </submittedName>
</protein>
<evidence type="ECO:0000256" key="1">
    <source>
        <dbReference type="ARBA" id="ARBA00005519"/>
    </source>
</evidence>
<evidence type="ECO:0000313" key="6">
    <source>
        <dbReference type="Proteomes" id="UP000217103"/>
    </source>
</evidence>
<feature type="domain" description="CBM2" evidence="4">
    <location>
        <begin position="263"/>
        <end position="374"/>
    </location>
</feature>
<evidence type="ECO:0000259" key="4">
    <source>
        <dbReference type="PROSITE" id="PS51173"/>
    </source>
</evidence>
<dbReference type="PANTHER" id="PTHR34002">
    <property type="entry name" value="BLR1656 PROTEIN"/>
    <property type="match status" value="1"/>
</dbReference>
<dbReference type="Gene3D" id="2.60.120.180">
    <property type="match status" value="1"/>
</dbReference>
<keyword evidence="2" id="KW-0624">Polysaccharide degradation</keyword>
<keyword evidence="3" id="KW-0732">Signal</keyword>
<dbReference type="Gene3D" id="2.60.40.290">
    <property type="match status" value="1"/>
</dbReference>
<evidence type="ECO:0000313" key="5">
    <source>
        <dbReference type="EMBL" id="SDR17388.1"/>
    </source>
</evidence>
<dbReference type="OrthoDB" id="2557744at2"/>